<evidence type="ECO:0000256" key="5">
    <source>
        <dbReference type="SAM" id="MobiDB-lite"/>
    </source>
</evidence>
<name>Q4UDG2_THEAN</name>
<dbReference type="EMBL" id="CR940348">
    <property type="protein sequence ID" value="CAI74877.1"/>
    <property type="molecule type" value="Genomic_DNA"/>
</dbReference>
<dbReference type="RefSeq" id="XP_952609.1">
    <property type="nucleotide sequence ID" value="XM_947516.1"/>
</dbReference>
<dbReference type="PROSITE" id="PS00640">
    <property type="entry name" value="THIOL_PROTEASE_ASN"/>
    <property type="match status" value="1"/>
</dbReference>
<keyword evidence="9" id="KW-0378">Hydrolase</keyword>
<keyword evidence="6" id="KW-1133">Transmembrane helix</keyword>
<dbReference type="Gene3D" id="3.90.70.10">
    <property type="entry name" value="Cysteine proteinases"/>
    <property type="match status" value="1"/>
</dbReference>
<dbReference type="VEuPathDB" id="PiroplasmaDB:TA15715"/>
<dbReference type="GeneID" id="3862121"/>
<keyword evidence="9" id="KW-0645">Protease</keyword>
<evidence type="ECO:0000313" key="9">
    <source>
        <dbReference type="EMBL" id="CAI74877.1"/>
    </source>
</evidence>
<dbReference type="AlphaFoldDB" id="Q4UDG2"/>
<dbReference type="InterPro" id="IPR039417">
    <property type="entry name" value="Peptidase_C1A_papain-like"/>
</dbReference>
<evidence type="ECO:0000256" key="6">
    <source>
        <dbReference type="SAM" id="Phobius"/>
    </source>
</evidence>
<evidence type="ECO:0000256" key="1">
    <source>
        <dbReference type="ARBA" id="ARBA00008455"/>
    </source>
</evidence>
<dbReference type="PRINTS" id="PR00705">
    <property type="entry name" value="PAPAIN"/>
</dbReference>
<evidence type="ECO:0000256" key="3">
    <source>
        <dbReference type="ARBA" id="ARBA00023157"/>
    </source>
</evidence>
<dbReference type="InterPro" id="IPR013201">
    <property type="entry name" value="Prot_inhib_I29"/>
</dbReference>
<dbReference type="SMART" id="SM00848">
    <property type="entry name" value="Inhibitor_I29"/>
    <property type="match status" value="1"/>
</dbReference>
<dbReference type="PANTHER" id="PTHR12411">
    <property type="entry name" value="CYSTEINE PROTEASE FAMILY C1-RELATED"/>
    <property type="match status" value="1"/>
</dbReference>
<gene>
    <name evidence="9" type="ORF">TA15715</name>
</gene>
<dbReference type="CDD" id="cd02248">
    <property type="entry name" value="Peptidase_C1A"/>
    <property type="match status" value="1"/>
</dbReference>
<reference evidence="9 10" key="1">
    <citation type="journal article" date="2005" name="Science">
        <title>Genome of the host-cell transforming parasite Theileria annulata compared with T. parva.</title>
        <authorList>
            <person name="Pain A."/>
            <person name="Renauld H."/>
            <person name="Berriman M."/>
            <person name="Murphy L."/>
            <person name="Yeats C.A."/>
            <person name="Weir W."/>
            <person name="Kerhornou A."/>
            <person name="Aslett M."/>
            <person name="Bishop R."/>
            <person name="Bouchier C."/>
            <person name="Cochet M."/>
            <person name="Coulson R.M.R."/>
            <person name="Cronin A."/>
            <person name="de Villiers E.P."/>
            <person name="Fraser A."/>
            <person name="Fosker N."/>
            <person name="Gardner M."/>
            <person name="Goble A."/>
            <person name="Griffiths-Jones S."/>
            <person name="Harris D.E."/>
            <person name="Katzer F."/>
            <person name="Larke N."/>
            <person name="Lord A."/>
            <person name="Maser P."/>
            <person name="McKellar S."/>
            <person name="Mooney P."/>
            <person name="Morton F."/>
            <person name="Nene V."/>
            <person name="O'Neil S."/>
            <person name="Price C."/>
            <person name="Quail M.A."/>
            <person name="Rabbinowitsch E."/>
            <person name="Rawlings N.D."/>
            <person name="Rutter S."/>
            <person name="Saunders D."/>
            <person name="Seeger K."/>
            <person name="Shah T."/>
            <person name="Squares R."/>
            <person name="Squares S."/>
            <person name="Tivey A."/>
            <person name="Walker A.R."/>
            <person name="Woodward J."/>
            <person name="Dobbelaere D.A.E."/>
            <person name="Langsley G."/>
            <person name="Rajandream M.A."/>
            <person name="McKeever D."/>
            <person name="Shiels B."/>
            <person name="Tait A."/>
            <person name="Barrell B.G."/>
            <person name="Hall N."/>
        </authorList>
    </citation>
    <scope>NUCLEOTIDE SEQUENCE [LARGE SCALE GENOMIC DNA]</scope>
    <source>
        <strain evidence="10">Ankara</strain>
    </source>
</reference>
<dbReference type="InterPro" id="IPR025661">
    <property type="entry name" value="Pept_asp_AS"/>
</dbReference>
<dbReference type="Pfam" id="PF08246">
    <property type="entry name" value="Inhibitor_I29"/>
    <property type="match status" value="1"/>
</dbReference>
<evidence type="ECO:0000256" key="2">
    <source>
        <dbReference type="ARBA" id="ARBA00023145"/>
    </source>
</evidence>
<dbReference type="InterPro" id="IPR000169">
    <property type="entry name" value="Pept_cys_AS"/>
</dbReference>
<evidence type="ECO:0000259" key="8">
    <source>
        <dbReference type="SMART" id="SM00848"/>
    </source>
</evidence>
<dbReference type="SMART" id="SM00645">
    <property type="entry name" value="Pept_C1"/>
    <property type="match status" value="1"/>
</dbReference>
<organism evidence="9 10">
    <name type="scientific">Theileria annulata</name>
    <dbReference type="NCBI Taxonomy" id="5874"/>
    <lineage>
        <taxon>Eukaryota</taxon>
        <taxon>Sar</taxon>
        <taxon>Alveolata</taxon>
        <taxon>Apicomplexa</taxon>
        <taxon>Aconoidasida</taxon>
        <taxon>Piroplasmida</taxon>
        <taxon>Theileriidae</taxon>
        <taxon>Theileria</taxon>
    </lineage>
</organism>
<dbReference type="InterPro" id="IPR000668">
    <property type="entry name" value="Peptidase_C1A_C"/>
</dbReference>
<feature type="domain" description="Cathepsin propeptide inhibitor" evidence="8">
    <location>
        <begin position="281"/>
        <end position="337"/>
    </location>
</feature>
<dbReference type="Pfam" id="PF00112">
    <property type="entry name" value="Peptidase_C1"/>
    <property type="match status" value="1"/>
</dbReference>
<evidence type="ECO:0000256" key="4">
    <source>
        <dbReference type="ARBA" id="ARBA00023180"/>
    </source>
</evidence>
<keyword evidence="4" id="KW-0325">Glycoprotein</keyword>
<feature type="transmembrane region" description="Helical" evidence="6">
    <location>
        <begin position="27"/>
        <end position="49"/>
    </location>
</feature>
<accession>Q4UDG2</accession>
<dbReference type="InParanoid" id="Q4UDG2"/>
<keyword evidence="3" id="KW-1015">Disulfide bond</keyword>
<dbReference type="SUPFAM" id="SSF54001">
    <property type="entry name" value="Cysteine proteinases"/>
    <property type="match status" value="1"/>
</dbReference>
<dbReference type="KEGG" id="tan:TA15715"/>
<dbReference type="eggNOG" id="KOG1543">
    <property type="taxonomic scope" value="Eukaryota"/>
</dbReference>
<keyword evidence="6" id="KW-0812">Transmembrane</keyword>
<comment type="similarity">
    <text evidence="1">Belongs to the peptidase C1 family.</text>
</comment>
<proteinExistence type="inferred from homology"/>
<dbReference type="InterPro" id="IPR013128">
    <property type="entry name" value="Peptidase_C1A"/>
</dbReference>
<dbReference type="InterPro" id="IPR038765">
    <property type="entry name" value="Papain-like_cys_pep_sf"/>
</dbReference>
<keyword evidence="2" id="KW-0865">Zymogen</keyword>
<evidence type="ECO:0000259" key="7">
    <source>
        <dbReference type="SMART" id="SM00645"/>
    </source>
</evidence>
<feature type="region of interest" description="Disordered" evidence="5">
    <location>
        <begin position="115"/>
        <end position="189"/>
    </location>
</feature>
<dbReference type="GO" id="GO:0008234">
    <property type="term" value="F:cysteine-type peptidase activity"/>
    <property type="evidence" value="ECO:0007669"/>
    <property type="project" value="InterPro"/>
</dbReference>
<dbReference type="GO" id="GO:0006508">
    <property type="term" value="P:proteolysis"/>
    <property type="evidence" value="ECO:0007669"/>
    <property type="project" value="UniProtKB-KW"/>
</dbReference>
<feature type="domain" description="Peptidase C1A papain C-terminal" evidence="7">
    <location>
        <begin position="364"/>
        <end position="563"/>
    </location>
</feature>
<keyword evidence="10" id="KW-1185">Reference proteome</keyword>
<dbReference type="OrthoDB" id="423263at2759"/>
<evidence type="ECO:0000313" key="10">
    <source>
        <dbReference type="Proteomes" id="UP000001950"/>
    </source>
</evidence>
<keyword evidence="6" id="KW-0472">Membrane</keyword>
<feature type="compositionally biased region" description="Basic and acidic residues" evidence="5">
    <location>
        <begin position="141"/>
        <end position="165"/>
    </location>
</feature>
<dbReference type="STRING" id="5874.Q4UDG2"/>
<protein>
    <submittedName>
        <fullName evidence="9">Cysteine protease, putative</fullName>
    </submittedName>
</protein>
<dbReference type="Proteomes" id="UP000001950">
    <property type="component" value="Chromosome 2"/>
</dbReference>
<dbReference type="OMA" id="YEWELEY"/>
<sequence length="580" mass="66662">MDTIDVEQYTYNHEEVLNKKKKFRIRLAIAFTIVLILLGLTSLGIFFAVNLNTKAEPQYPEQLNPQSPVVQDLDQNEAPVLDVEETPLNQKDPVLGLEKFDAPKRTANKVYKIKRGRPSAPVLRTPKEPKVNTPVQPRVNTPKEPKINTPVEPKENSPVEPKENSPVEPKINTPVEPKENSPVEPKVNTPIAPKLKKLTDYVKPLEKKPTYKKPLIEELREHMEQKNVKELNKTFEECGDIRCPFGGSNVVYEWELEYITEALKDFSPINVEKELETILKYREFRYKYSKFYTVKRNYMNSYLNFRQNRAKIENHNKDPKRLYNMEYTYFADTPGSMSSSAPGANPSDVFSSKTADLKLDLTDQEIHVDWRESGFVNEVVNQGSCGSCWAIASEDIFSTFKSIKKNKLMKFSSQQLVDCVSPLYTCEKGGVHRKGLQYIKDNEMCTQEEYPYMNKKNKCTSYKCEHKSDVKDIVSLHQNDALEHLKKNGPFLTLFRVSLDFLLYKDGIFNGSCMGKEAHSIVVVGHGYDKVKKVNYWIVKNSWGKEFGEQGYFRILDAPNSPVDNANKYCDFLLHSFGIV</sequence>
<dbReference type="PROSITE" id="PS00139">
    <property type="entry name" value="THIOL_PROTEASE_CYS"/>
    <property type="match status" value="1"/>
</dbReference>